<dbReference type="Gene3D" id="2.40.50.1070">
    <property type="match status" value="1"/>
</dbReference>
<name>A0A1G7IVG6_9RHOB</name>
<feature type="binding site" evidence="6">
    <location>
        <position position="288"/>
    </location>
    <ligand>
        <name>S-adenosyl-L-methionine</name>
        <dbReference type="ChEBI" id="CHEBI:59789"/>
    </ligand>
</feature>
<dbReference type="OrthoDB" id="9804590at2"/>
<keyword evidence="4 6" id="KW-0949">S-adenosyl-L-methionine</keyword>
<dbReference type="PROSITE" id="PS51687">
    <property type="entry name" value="SAM_MT_RNA_M5U"/>
    <property type="match status" value="1"/>
</dbReference>
<dbReference type="Proteomes" id="UP000199399">
    <property type="component" value="Unassembled WGS sequence"/>
</dbReference>
<dbReference type="InterPro" id="IPR010280">
    <property type="entry name" value="U5_MeTrfase_fam"/>
</dbReference>
<dbReference type="Pfam" id="PF05958">
    <property type="entry name" value="tRNA_U5-meth_tr"/>
    <property type="match status" value="1"/>
</dbReference>
<keyword evidence="5" id="KW-0411">Iron-sulfur</keyword>
<keyword evidence="3 6" id="KW-0808">Transferase</keyword>
<dbReference type="InterPro" id="IPR030390">
    <property type="entry name" value="MeTrfase_TrmA_AS"/>
</dbReference>
<feature type="binding site" evidence="6">
    <location>
        <position position="336"/>
    </location>
    <ligand>
        <name>S-adenosyl-L-methionine</name>
        <dbReference type="ChEBI" id="CHEBI:59789"/>
    </ligand>
</feature>
<keyword evidence="1" id="KW-0479">Metal-binding</keyword>
<evidence type="ECO:0000256" key="1">
    <source>
        <dbReference type="ARBA" id="ARBA00022485"/>
    </source>
</evidence>
<dbReference type="GO" id="GO:0051536">
    <property type="term" value="F:iron-sulfur cluster binding"/>
    <property type="evidence" value="ECO:0007669"/>
    <property type="project" value="UniProtKB-KW"/>
</dbReference>
<keyword evidence="2 6" id="KW-0489">Methyltransferase</keyword>
<dbReference type="InterPro" id="IPR012340">
    <property type="entry name" value="NA-bd_OB-fold"/>
</dbReference>
<dbReference type="Gene3D" id="3.40.50.150">
    <property type="entry name" value="Vaccinia Virus protein VP39"/>
    <property type="match status" value="1"/>
</dbReference>
<feature type="binding site" evidence="6">
    <location>
        <position position="268"/>
    </location>
    <ligand>
        <name>S-adenosyl-L-methionine</name>
        <dbReference type="ChEBI" id="CHEBI:59789"/>
    </ligand>
</feature>
<feature type="active site" description="Nucleophile" evidence="6">
    <location>
        <position position="362"/>
    </location>
</feature>
<comment type="similarity">
    <text evidence="6">Belongs to the class I-like SAM-binding methyltransferase superfamily. RNA M5U methyltransferase family.</text>
</comment>
<accession>A0A1G7IVG6</accession>
<dbReference type="SUPFAM" id="SSF53335">
    <property type="entry name" value="S-adenosyl-L-methionine-dependent methyltransferases"/>
    <property type="match status" value="1"/>
</dbReference>
<protein>
    <submittedName>
        <fullName evidence="8">23S rRNA m(5)U-1939 methyltransferase</fullName>
    </submittedName>
</protein>
<dbReference type="PANTHER" id="PTHR11061:SF49">
    <property type="entry name" value="23S RRNA (URACIL(1939)-C(5))-METHYLTRANSFERASE RLMD"/>
    <property type="match status" value="1"/>
</dbReference>
<gene>
    <name evidence="8" type="ORF">SAMN04489759_101492</name>
</gene>
<evidence type="ECO:0000256" key="7">
    <source>
        <dbReference type="PROSITE-ProRule" id="PRU10015"/>
    </source>
</evidence>
<evidence type="ECO:0000256" key="2">
    <source>
        <dbReference type="ARBA" id="ARBA00022603"/>
    </source>
</evidence>
<evidence type="ECO:0000313" key="8">
    <source>
        <dbReference type="EMBL" id="SDF16554.1"/>
    </source>
</evidence>
<dbReference type="GO" id="GO:0070041">
    <property type="term" value="F:rRNA (uridine-C5-)-methyltransferase activity"/>
    <property type="evidence" value="ECO:0007669"/>
    <property type="project" value="TreeGrafter"/>
</dbReference>
<organism evidence="8 9">
    <name type="scientific">Sulfitobacter delicatus</name>
    <dbReference type="NCBI Taxonomy" id="218672"/>
    <lineage>
        <taxon>Bacteria</taxon>
        <taxon>Pseudomonadati</taxon>
        <taxon>Pseudomonadota</taxon>
        <taxon>Alphaproteobacteria</taxon>
        <taxon>Rhodobacterales</taxon>
        <taxon>Roseobacteraceae</taxon>
        <taxon>Sulfitobacter</taxon>
    </lineage>
</organism>
<keyword evidence="1" id="KW-0004">4Fe-4S</keyword>
<dbReference type="PANTHER" id="PTHR11061">
    <property type="entry name" value="RNA M5U METHYLTRANSFERASE"/>
    <property type="match status" value="1"/>
</dbReference>
<dbReference type="CDD" id="cd02440">
    <property type="entry name" value="AdoMet_MTases"/>
    <property type="match status" value="1"/>
</dbReference>
<evidence type="ECO:0000256" key="4">
    <source>
        <dbReference type="ARBA" id="ARBA00022691"/>
    </source>
</evidence>
<evidence type="ECO:0000256" key="6">
    <source>
        <dbReference type="PROSITE-ProRule" id="PRU01024"/>
    </source>
</evidence>
<evidence type="ECO:0000256" key="3">
    <source>
        <dbReference type="ARBA" id="ARBA00022679"/>
    </source>
</evidence>
<evidence type="ECO:0000313" key="9">
    <source>
        <dbReference type="Proteomes" id="UP000199399"/>
    </source>
</evidence>
<dbReference type="STRING" id="218672.SAMN04489759_101492"/>
<reference evidence="9" key="1">
    <citation type="submission" date="2016-10" db="EMBL/GenBank/DDBJ databases">
        <authorList>
            <person name="Varghese N."/>
            <person name="Submissions S."/>
        </authorList>
    </citation>
    <scope>NUCLEOTIDE SEQUENCE [LARGE SCALE GENOMIC DNA]</scope>
    <source>
        <strain evidence="9">DSM 16477</strain>
    </source>
</reference>
<dbReference type="InterPro" id="IPR029063">
    <property type="entry name" value="SAM-dependent_MTases_sf"/>
</dbReference>
<feature type="binding site" evidence="6">
    <location>
        <position position="241"/>
    </location>
    <ligand>
        <name>S-adenosyl-L-methionine</name>
        <dbReference type="ChEBI" id="CHEBI:59789"/>
    </ligand>
</feature>
<dbReference type="GO" id="GO:0070475">
    <property type="term" value="P:rRNA base methylation"/>
    <property type="evidence" value="ECO:0007669"/>
    <property type="project" value="TreeGrafter"/>
</dbReference>
<keyword evidence="1" id="KW-0408">Iron</keyword>
<feature type="active site" evidence="7">
    <location>
        <position position="362"/>
    </location>
</feature>
<dbReference type="EMBL" id="FNBP01000001">
    <property type="protein sequence ID" value="SDF16554.1"/>
    <property type="molecule type" value="Genomic_DNA"/>
</dbReference>
<dbReference type="AlphaFoldDB" id="A0A1G7IVG6"/>
<dbReference type="PROSITE" id="PS01230">
    <property type="entry name" value="TRMA_1"/>
    <property type="match status" value="1"/>
</dbReference>
<dbReference type="RefSeq" id="WP_093738796.1">
    <property type="nucleotide sequence ID" value="NZ_FNBP01000001.1"/>
</dbReference>
<sequence>MTEHKILRLGHHGDGIAEGPIFAPMTLPGETVSGEVEGQQLRDVRIVTPSEQRVAPPCRHFKSCGGCQLQHAADDFVADWKVDVVRNALAAHGLETVFRPIQTSPAQSRRRATFAARRTKKGAMAGFHGRASDVLIEVPGCQLVDPTLLPGLKVAEELALIGTSRKAELAVTVTLSEEGLDVAVTKGKALDGPLRQQLAQTCEKLGLARLTWNDEVIAMRAPPAQRFGKAQVTPPPGAFLQATRHGEASLLAAVNEAVGDAENIIDLFAGAGTFSLPLAEKARVHAVEGDAEMLKALEGGWRNASGLKPVTTAARDLFRRPLLPDELAKARAVVLDPPRAGAEAQVAEIIRAQVPRLAYVSCNPVSFARDVQSLVAAGYRLEWVQVVDQFRWSSHVELAACLTLPEA</sequence>
<keyword evidence="9" id="KW-1185">Reference proteome</keyword>
<proteinExistence type="inferred from homology"/>
<evidence type="ECO:0000256" key="5">
    <source>
        <dbReference type="ARBA" id="ARBA00023014"/>
    </source>
</evidence>
<dbReference type="Gene3D" id="2.40.50.140">
    <property type="entry name" value="Nucleic acid-binding proteins"/>
    <property type="match status" value="1"/>
</dbReference>